<name>A0A6H5G117_9HEMI</name>
<dbReference type="AlphaFoldDB" id="A0A6H5G117"/>
<feature type="region of interest" description="Disordered" evidence="1">
    <location>
        <begin position="121"/>
        <end position="150"/>
    </location>
</feature>
<organism evidence="2 3">
    <name type="scientific">Nesidiocoris tenuis</name>
    <dbReference type="NCBI Taxonomy" id="355587"/>
    <lineage>
        <taxon>Eukaryota</taxon>
        <taxon>Metazoa</taxon>
        <taxon>Ecdysozoa</taxon>
        <taxon>Arthropoda</taxon>
        <taxon>Hexapoda</taxon>
        <taxon>Insecta</taxon>
        <taxon>Pterygota</taxon>
        <taxon>Neoptera</taxon>
        <taxon>Paraneoptera</taxon>
        <taxon>Hemiptera</taxon>
        <taxon>Heteroptera</taxon>
        <taxon>Panheteroptera</taxon>
        <taxon>Cimicomorpha</taxon>
        <taxon>Miridae</taxon>
        <taxon>Dicyphina</taxon>
        <taxon>Nesidiocoris</taxon>
    </lineage>
</organism>
<dbReference type="EMBL" id="CADCXU010003306">
    <property type="protein sequence ID" value="CAA9995445.1"/>
    <property type="molecule type" value="Genomic_DNA"/>
</dbReference>
<evidence type="ECO:0000313" key="2">
    <source>
        <dbReference type="EMBL" id="CAA9995445.1"/>
    </source>
</evidence>
<sequence length="150" mass="17113">MFMYRRKRQILLPPILVTTLRELDGKKKFSKICKREIGTRKTADMRDAENSGKRGPPASPVVRQAGDSAERIAPPTARIYGHRYRRLLRTVNDNVVKSATYRRPWIGWTWDWKVLLSLKGGKPREPVIPSSRSKVPPPQPPCTSHSQLSA</sequence>
<reference evidence="2 3" key="1">
    <citation type="submission" date="2020-02" db="EMBL/GenBank/DDBJ databases">
        <authorList>
            <person name="Ferguson B K."/>
        </authorList>
    </citation>
    <scope>NUCLEOTIDE SEQUENCE [LARGE SCALE GENOMIC DNA]</scope>
</reference>
<dbReference type="Proteomes" id="UP000479000">
    <property type="component" value="Unassembled WGS sequence"/>
</dbReference>
<proteinExistence type="predicted"/>
<feature type="compositionally biased region" description="Basic and acidic residues" evidence="1">
    <location>
        <begin position="40"/>
        <end position="52"/>
    </location>
</feature>
<protein>
    <submittedName>
        <fullName evidence="2">Uncharacterized protein</fullName>
    </submittedName>
</protein>
<evidence type="ECO:0000313" key="3">
    <source>
        <dbReference type="Proteomes" id="UP000479000"/>
    </source>
</evidence>
<feature type="region of interest" description="Disordered" evidence="1">
    <location>
        <begin position="40"/>
        <end position="70"/>
    </location>
</feature>
<evidence type="ECO:0000256" key="1">
    <source>
        <dbReference type="SAM" id="MobiDB-lite"/>
    </source>
</evidence>
<gene>
    <name evidence="2" type="ORF">NTEN_LOCUS2236</name>
</gene>
<keyword evidence="3" id="KW-1185">Reference proteome</keyword>
<accession>A0A6H5G117</accession>